<dbReference type="RefSeq" id="WP_041016848.1">
    <property type="nucleotide sequence ID" value="NZ_CCEJ010000003.1"/>
</dbReference>
<dbReference type="STRING" id="1437425.CSEC_0507"/>
<dbReference type="OrthoDB" id="9871898at2"/>
<feature type="transmembrane region" description="Helical" evidence="1">
    <location>
        <begin position="45"/>
        <end position="65"/>
    </location>
</feature>
<evidence type="ECO:0000256" key="1">
    <source>
        <dbReference type="SAM" id="Phobius"/>
    </source>
</evidence>
<dbReference type="AlphaFoldDB" id="A0A090CY68"/>
<reference evidence="2" key="2">
    <citation type="submission" date="2014-09" db="EMBL/GenBank/DDBJ databases">
        <title>Criblamydia sequanensis harbors a mega-plasmid encoding arsenite resistance.</title>
        <authorList>
            <person name="Bertelli C."/>
            <person name="Goesmann A."/>
            <person name="Greub G."/>
        </authorList>
    </citation>
    <scope>NUCLEOTIDE SEQUENCE [LARGE SCALE GENOMIC DNA]</scope>
    <source>
        <strain evidence="2">CRIB-18</strain>
    </source>
</reference>
<organism evidence="2 3">
    <name type="scientific">Candidatus Criblamydia sequanensis CRIB-18</name>
    <dbReference type="NCBI Taxonomy" id="1437425"/>
    <lineage>
        <taxon>Bacteria</taxon>
        <taxon>Pseudomonadati</taxon>
        <taxon>Chlamydiota</taxon>
        <taxon>Chlamydiia</taxon>
        <taxon>Parachlamydiales</taxon>
        <taxon>Candidatus Criblamydiaceae</taxon>
        <taxon>Candidatus Criblamydia</taxon>
    </lineage>
</organism>
<sequence length="218" mass="25406">MITEAREKKEIKPSAYDLHLFKTLIEKSKSGLQYKPYTSNKLKVYAYKGIFFAISLFFVLVSLHLYTTTISWTAQFIFGSSGNARLFFCALSFILSVFSCYTALKIVPHRELASSIIRNAKRKANRLYRKKLFFLSYQRIIEASEIKDAETCWRFALDDVQEEFDELLNKSHLLLDRISISRRLSQSEKEKLFNEALVELQAELSVILKNFSEGKVRR</sequence>
<dbReference type="Proteomes" id="UP000031552">
    <property type="component" value="Unassembled WGS sequence"/>
</dbReference>
<reference evidence="2" key="1">
    <citation type="submission" date="2013-12" db="EMBL/GenBank/DDBJ databases">
        <authorList>
            <person name="Linke B."/>
        </authorList>
    </citation>
    <scope>NUCLEOTIDE SEQUENCE [LARGE SCALE GENOMIC DNA]</scope>
    <source>
        <strain evidence="2">CRIB-18</strain>
    </source>
</reference>
<keyword evidence="1" id="KW-0472">Membrane</keyword>
<dbReference type="EMBL" id="CCEJ010000003">
    <property type="protein sequence ID" value="CDR33342.1"/>
    <property type="molecule type" value="Genomic_DNA"/>
</dbReference>
<proteinExistence type="predicted"/>
<protein>
    <submittedName>
        <fullName evidence="2">Conserved putative membrane protein</fullName>
    </submittedName>
</protein>
<gene>
    <name evidence="2" type="ORF">CSEC_0507</name>
</gene>
<feature type="transmembrane region" description="Helical" evidence="1">
    <location>
        <begin position="85"/>
        <end position="104"/>
    </location>
</feature>
<comment type="caution">
    <text evidence="2">The sequence shown here is derived from an EMBL/GenBank/DDBJ whole genome shotgun (WGS) entry which is preliminary data.</text>
</comment>
<name>A0A090CY68_9BACT</name>
<keyword evidence="1" id="KW-1133">Transmembrane helix</keyword>
<dbReference type="eggNOG" id="ENOG5033NWG">
    <property type="taxonomic scope" value="Bacteria"/>
</dbReference>
<keyword evidence="1" id="KW-0812">Transmembrane</keyword>
<evidence type="ECO:0000313" key="3">
    <source>
        <dbReference type="Proteomes" id="UP000031552"/>
    </source>
</evidence>
<keyword evidence="3" id="KW-1185">Reference proteome</keyword>
<accession>A0A090CY68</accession>
<evidence type="ECO:0000313" key="2">
    <source>
        <dbReference type="EMBL" id="CDR33342.1"/>
    </source>
</evidence>